<dbReference type="InterPro" id="IPR040256">
    <property type="entry name" value="At4g02000-like"/>
</dbReference>
<dbReference type="AlphaFoldDB" id="A0A2G5CDY8"/>
<dbReference type="PANTHER" id="PTHR31286">
    <property type="entry name" value="GLYCINE-RICH CELL WALL STRUCTURAL PROTEIN 1.8-LIKE"/>
    <property type="match status" value="1"/>
</dbReference>
<dbReference type="InterPro" id="IPR025558">
    <property type="entry name" value="DUF4283"/>
</dbReference>
<dbReference type="EMBL" id="KZ305080">
    <property type="protein sequence ID" value="PIA29057.1"/>
    <property type="molecule type" value="Genomic_DNA"/>
</dbReference>
<reference evidence="2 3" key="1">
    <citation type="submission" date="2017-09" db="EMBL/GenBank/DDBJ databases">
        <title>WGS assembly of Aquilegia coerulea Goldsmith.</title>
        <authorList>
            <person name="Hodges S."/>
            <person name="Kramer E."/>
            <person name="Nordborg M."/>
            <person name="Tomkins J."/>
            <person name="Borevitz J."/>
            <person name="Derieg N."/>
            <person name="Yan J."/>
            <person name="Mihaltcheva S."/>
            <person name="Hayes R.D."/>
            <person name="Rokhsar D."/>
        </authorList>
    </citation>
    <scope>NUCLEOTIDE SEQUENCE [LARGE SCALE GENOMIC DNA]</scope>
    <source>
        <strain evidence="3">cv. Goldsmith</strain>
    </source>
</reference>
<dbReference type="InParanoid" id="A0A2G5CDY8"/>
<keyword evidence="3" id="KW-1185">Reference proteome</keyword>
<evidence type="ECO:0000259" key="1">
    <source>
        <dbReference type="Pfam" id="PF14111"/>
    </source>
</evidence>
<dbReference type="STRING" id="218851.A0A2G5CDY8"/>
<dbReference type="Pfam" id="PF14111">
    <property type="entry name" value="DUF4283"/>
    <property type="match status" value="1"/>
</dbReference>
<feature type="domain" description="DUF4283" evidence="1">
    <location>
        <begin position="35"/>
        <end position="117"/>
    </location>
</feature>
<dbReference type="OrthoDB" id="1926332at2759"/>
<protein>
    <recommendedName>
        <fullName evidence="1">DUF4283 domain-containing protein</fullName>
    </recommendedName>
</protein>
<organism evidence="2 3">
    <name type="scientific">Aquilegia coerulea</name>
    <name type="common">Rocky mountain columbine</name>
    <dbReference type="NCBI Taxonomy" id="218851"/>
    <lineage>
        <taxon>Eukaryota</taxon>
        <taxon>Viridiplantae</taxon>
        <taxon>Streptophyta</taxon>
        <taxon>Embryophyta</taxon>
        <taxon>Tracheophyta</taxon>
        <taxon>Spermatophyta</taxon>
        <taxon>Magnoliopsida</taxon>
        <taxon>Ranunculales</taxon>
        <taxon>Ranunculaceae</taxon>
        <taxon>Thalictroideae</taxon>
        <taxon>Aquilegia</taxon>
    </lineage>
</organism>
<proteinExistence type="predicted"/>
<gene>
    <name evidence="2" type="ORF">AQUCO_06300020v1</name>
</gene>
<dbReference type="PANTHER" id="PTHR31286:SF167">
    <property type="entry name" value="OS09G0268800 PROTEIN"/>
    <property type="match status" value="1"/>
</dbReference>
<accession>A0A2G5CDY8</accession>
<dbReference type="Proteomes" id="UP000230069">
    <property type="component" value="Unassembled WGS sequence"/>
</dbReference>
<evidence type="ECO:0000313" key="3">
    <source>
        <dbReference type="Proteomes" id="UP000230069"/>
    </source>
</evidence>
<name>A0A2G5CDY8_AQUCA</name>
<evidence type="ECO:0000313" key="2">
    <source>
        <dbReference type="EMBL" id="PIA29057.1"/>
    </source>
</evidence>
<sequence>MDSEIKQLTKAITKSLKLPTTVMNIPEKLLKESHEMWSGSLIVTLLKREQINGNQAMKAIRSTWRPRGRMDILKRGNNLYVCRFDRNQDQERIEDEQPWKVLGKLLLMQPFSADMNPFDVRFNTIPIWVSLGGVALEHHTPLIVEFIAGAAGECILVLPKETLPRNVEGYKARVVVKVFEPLIQGTATTTGHQGIVWVNFTYHQVSGVYCHVCFHLGHDTSLCPLPPAEQLDNILILEYPNLED</sequence>